<sequence>MDVLSANWLTEMVRQEMEEPTFTHQYGPMQSPGDSLDEFDFESFSSENFLSYPSSCPKTSNPYLSNSTIENFQAEVEKPAKQLKTTSGNFFPTGIKTPEASSSSSSCLISFGNSDLNPIPDDAPTFYGNLNWNVKPKDRAASIGNMNLESLISQDSYQNQDYSQTYGQGTKRLGLTRNPTQNQEHVIAERKRREKLNLLFIALSAIVPGLTKTDKASVLGDAIKYLKHLQERVKMLEEQTAKKMVESAVTVKRYQLSDNETSSSYHNSDSSSNQLFLEIEARVSNKDVLIRIHCQKEKGFAVKILGEIEKLHLTVIKSSFLPFGEYIMDITIVAQMDHGFCTTAKDLVRNLRLALLQLISIFEEINKHSELMDVSSGKWLTELGMEDPTFIHQYHMLPFDNSFDGFNFDSFSSESNSSYPSFSPETTPNFCGSTFQTGVGRQTKQFKTNSWESCTTKPITSRAPSSSTVQLISFGNSNLPPPTDTQKFHGYPDNKVKPKDEDGSDRNMKFASLISEGSYENQNYSPKSGDRTKRVSSTCRTNNHDHVIAERKRRGKLTQRFIALSALVPGLRKMDKISVLGDAAKYLKQLQERVQKLEEQTATKTMESVVFVKKSQLCDDDLSSSDQNSDSCSNQTLLEIEARVSNKDVLIRIHCERQKGFTAKILDEIEKLHLTVVHSSSLPFGDYIMVTTVVAQMEDKFCMTVKDLVRNLRLAFSTLHVN</sequence>
<feature type="coiled-coil region" evidence="5">
    <location>
        <begin position="580"/>
        <end position="607"/>
    </location>
</feature>
<feature type="region of interest" description="Disordered" evidence="6">
    <location>
        <begin position="457"/>
        <end position="538"/>
    </location>
</feature>
<keyword evidence="5" id="KW-0175">Coiled coil</keyword>
<comment type="subcellular location">
    <subcellularLocation>
        <location evidence="1">Nucleus</location>
    </subcellularLocation>
</comment>
<dbReference type="PANTHER" id="PTHR45959:SF2">
    <property type="entry name" value="BHLH TRANSCRIPTION FACTOR"/>
    <property type="match status" value="1"/>
</dbReference>
<dbReference type="InterPro" id="IPR011598">
    <property type="entry name" value="bHLH_dom"/>
</dbReference>
<evidence type="ECO:0000256" key="6">
    <source>
        <dbReference type="SAM" id="MobiDB-lite"/>
    </source>
</evidence>
<feature type="domain" description="BHLH" evidence="7">
    <location>
        <begin position="541"/>
        <end position="590"/>
    </location>
</feature>
<dbReference type="InterPro" id="IPR052610">
    <property type="entry name" value="bHLH_transcription_regulator"/>
</dbReference>
<evidence type="ECO:0000259" key="7">
    <source>
        <dbReference type="PROSITE" id="PS50888"/>
    </source>
</evidence>
<gene>
    <name evidence="8" type="ORF">VitviT2T_010819</name>
</gene>
<feature type="compositionally biased region" description="Basic and acidic residues" evidence="6">
    <location>
        <begin position="486"/>
        <end position="508"/>
    </location>
</feature>
<keyword evidence="9" id="KW-1185">Reference proteome</keyword>
<dbReference type="Gene3D" id="4.10.280.10">
    <property type="entry name" value="Helix-loop-helix DNA-binding domain"/>
    <property type="match status" value="2"/>
</dbReference>
<keyword evidence="4" id="KW-0539">Nucleus</keyword>
<dbReference type="Pfam" id="PF22754">
    <property type="entry name" value="bHLH-TF_ACT-like_plant"/>
    <property type="match status" value="2"/>
</dbReference>
<evidence type="ECO:0000256" key="3">
    <source>
        <dbReference type="ARBA" id="ARBA00023163"/>
    </source>
</evidence>
<dbReference type="InterPro" id="IPR054502">
    <property type="entry name" value="bHLH-TF_ACT-like_plant"/>
</dbReference>
<keyword evidence="2" id="KW-0805">Transcription regulation</keyword>
<dbReference type="SMART" id="SM00353">
    <property type="entry name" value="HLH"/>
    <property type="match status" value="2"/>
</dbReference>
<feature type="compositionally biased region" description="Polar residues" evidence="6">
    <location>
        <begin position="457"/>
        <end position="478"/>
    </location>
</feature>
<organism evidence="8 9">
    <name type="scientific">Vitis vinifera</name>
    <name type="common">Grape</name>
    <dbReference type="NCBI Taxonomy" id="29760"/>
    <lineage>
        <taxon>Eukaryota</taxon>
        <taxon>Viridiplantae</taxon>
        <taxon>Streptophyta</taxon>
        <taxon>Embryophyta</taxon>
        <taxon>Tracheophyta</taxon>
        <taxon>Spermatophyta</taxon>
        <taxon>Magnoliopsida</taxon>
        <taxon>eudicotyledons</taxon>
        <taxon>Gunneridae</taxon>
        <taxon>Pentapetalae</taxon>
        <taxon>rosids</taxon>
        <taxon>Vitales</taxon>
        <taxon>Vitaceae</taxon>
        <taxon>Viteae</taxon>
        <taxon>Vitis</taxon>
    </lineage>
</organism>
<dbReference type="CDD" id="cd11452">
    <property type="entry name" value="bHLH_AtNAI1_like"/>
    <property type="match status" value="1"/>
</dbReference>
<evidence type="ECO:0000256" key="4">
    <source>
        <dbReference type="ARBA" id="ARBA00023242"/>
    </source>
</evidence>
<dbReference type="PANTHER" id="PTHR45959">
    <property type="entry name" value="BHLH TRANSCRIPTION FACTOR"/>
    <property type="match status" value="1"/>
</dbReference>
<dbReference type="PROSITE" id="PS50888">
    <property type="entry name" value="BHLH"/>
    <property type="match status" value="2"/>
</dbReference>
<protein>
    <recommendedName>
        <fullName evidence="7">BHLH domain-containing protein</fullName>
    </recommendedName>
</protein>
<reference evidence="8 9" key="1">
    <citation type="journal article" date="2023" name="Hortic Res">
        <title>The complete reference genome for grapevine (Vitis vinifera L.) genetics and breeding.</title>
        <authorList>
            <person name="Shi X."/>
            <person name="Cao S."/>
            <person name="Wang X."/>
            <person name="Huang S."/>
            <person name="Wang Y."/>
            <person name="Liu Z."/>
            <person name="Liu W."/>
            <person name="Leng X."/>
            <person name="Peng Y."/>
            <person name="Wang N."/>
            <person name="Wang Y."/>
            <person name="Ma Z."/>
            <person name="Xu X."/>
            <person name="Zhang F."/>
            <person name="Xue H."/>
            <person name="Zhong H."/>
            <person name="Wang Y."/>
            <person name="Zhang K."/>
            <person name="Velt A."/>
            <person name="Avia K."/>
            <person name="Holtgrawe D."/>
            <person name="Grimplet J."/>
            <person name="Matus J.T."/>
            <person name="Ware D."/>
            <person name="Wu X."/>
            <person name="Wang H."/>
            <person name="Liu C."/>
            <person name="Fang Y."/>
            <person name="Rustenholz C."/>
            <person name="Cheng Z."/>
            <person name="Xiao H."/>
            <person name="Zhou Y."/>
        </authorList>
    </citation>
    <scope>NUCLEOTIDE SEQUENCE [LARGE SCALE GENOMIC DNA]</scope>
    <source>
        <strain evidence="9">cv. Pinot noir / PN40024</strain>
        <tissue evidence="8">Leaf</tissue>
    </source>
</reference>
<dbReference type="InterPro" id="IPR036638">
    <property type="entry name" value="HLH_DNA-bd_sf"/>
</dbReference>
<dbReference type="SUPFAM" id="SSF47459">
    <property type="entry name" value="HLH, helix-loop-helix DNA-binding domain"/>
    <property type="match status" value="2"/>
</dbReference>
<feature type="domain" description="BHLH" evidence="7">
    <location>
        <begin position="180"/>
        <end position="229"/>
    </location>
</feature>
<proteinExistence type="predicted"/>
<evidence type="ECO:0000313" key="9">
    <source>
        <dbReference type="Proteomes" id="UP001227230"/>
    </source>
</evidence>
<keyword evidence="3" id="KW-0804">Transcription</keyword>
<name>A0ABY9C9H0_VITVI</name>
<evidence type="ECO:0000256" key="2">
    <source>
        <dbReference type="ARBA" id="ARBA00023015"/>
    </source>
</evidence>
<evidence type="ECO:0000313" key="8">
    <source>
        <dbReference type="EMBL" id="WJZ91774.1"/>
    </source>
</evidence>
<dbReference type="Pfam" id="PF00010">
    <property type="entry name" value="HLH"/>
    <property type="match status" value="2"/>
</dbReference>
<evidence type="ECO:0000256" key="1">
    <source>
        <dbReference type="ARBA" id="ARBA00004123"/>
    </source>
</evidence>
<feature type="coiled-coil region" evidence="5">
    <location>
        <begin position="219"/>
        <end position="246"/>
    </location>
</feature>
<evidence type="ECO:0000256" key="5">
    <source>
        <dbReference type="SAM" id="Coils"/>
    </source>
</evidence>
<accession>A0ABY9C9H0</accession>
<dbReference type="Proteomes" id="UP001227230">
    <property type="component" value="Chromosome 7"/>
</dbReference>
<dbReference type="EMBL" id="CP126654">
    <property type="protein sequence ID" value="WJZ91774.1"/>
    <property type="molecule type" value="Genomic_DNA"/>
</dbReference>